<protein>
    <recommendedName>
        <fullName evidence="3">GNAT family N-acetyltransferase</fullName>
    </recommendedName>
</protein>
<keyword evidence="2" id="KW-1185">Reference proteome</keyword>
<dbReference type="KEGG" id="pcol:F1325_00310"/>
<evidence type="ECO:0008006" key="3">
    <source>
        <dbReference type="Google" id="ProtNLM"/>
    </source>
</evidence>
<dbReference type="SUPFAM" id="SSF55729">
    <property type="entry name" value="Acyl-CoA N-acyltransferases (Nat)"/>
    <property type="match status" value="1"/>
</dbReference>
<reference evidence="1 2" key="1">
    <citation type="submission" date="2019-09" db="EMBL/GenBank/DDBJ databases">
        <title>Emergence of a chromosome-mediated tetracycline resistance gene in Proteus strain.</title>
        <authorList>
            <person name="He D."/>
            <person name="Wang L."/>
        </authorList>
    </citation>
    <scope>NUCLEOTIDE SEQUENCE [LARGE SCALE GENOMIC DNA]</scope>
    <source>
        <strain evidence="1 2">T60</strain>
    </source>
</reference>
<dbReference type="EMBL" id="CP043925">
    <property type="protein sequence ID" value="QHN09007.1"/>
    <property type="molecule type" value="Genomic_DNA"/>
</dbReference>
<dbReference type="AlphaFoldDB" id="A0A6I7D8L4"/>
<gene>
    <name evidence="1" type="ORF">F1325_00310</name>
</gene>
<proteinExistence type="predicted"/>
<dbReference type="Gene3D" id="3.40.630.30">
    <property type="match status" value="1"/>
</dbReference>
<dbReference type="InterPro" id="IPR016181">
    <property type="entry name" value="Acyl_CoA_acyltransferase"/>
</dbReference>
<dbReference type="Proteomes" id="UP000464700">
    <property type="component" value="Chromosome"/>
</dbReference>
<evidence type="ECO:0000313" key="1">
    <source>
        <dbReference type="EMBL" id="QHN09007.1"/>
    </source>
</evidence>
<dbReference type="RefSeq" id="WP_160229862.1">
    <property type="nucleotide sequence ID" value="NZ_CP043925.1"/>
</dbReference>
<evidence type="ECO:0000313" key="2">
    <source>
        <dbReference type="Proteomes" id="UP000464700"/>
    </source>
</evidence>
<accession>A0A6I7D8L4</accession>
<name>A0A6I7D8L4_9GAMM</name>
<sequence length="172" mass="20567">MINLNFFKTRKLHFYKYNLHRPLPTNQYSKIIKINRIEDFKYKVPSSYKNQILKELSLGSVLYLIEENEEICAYIFCSNNIKNIITELNIEIELSDSTYYAYAANTIEKYRNKGLYGFLLNHLINQHFNNLFIAVEDNNLISLRKIENAGFIRYFSLLKTRSYFKNKYLLCL</sequence>
<organism evidence="1 2">
    <name type="scientific">Proteus columbae</name>
    <dbReference type="NCBI Taxonomy" id="1987580"/>
    <lineage>
        <taxon>Bacteria</taxon>
        <taxon>Pseudomonadati</taxon>
        <taxon>Pseudomonadota</taxon>
        <taxon>Gammaproteobacteria</taxon>
        <taxon>Enterobacterales</taxon>
        <taxon>Morganellaceae</taxon>
        <taxon>Proteus</taxon>
    </lineage>
</organism>